<dbReference type="GO" id="GO:0016787">
    <property type="term" value="F:hydrolase activity"/>
    <property type="evidence" value="ECO:0007669"/>
    <property type="project" value="UniProtKB-KW"/>
</dbReference>
<dbReference type="KEGG" id="cyt:cce_2209"/>
<accession>B1WPI9</accession>
<protein>
    <recommendedName>
        <fullName evidence="4">Peptidase M20 dimerisation domain-containing protein</fullName>
    </recommendedName>
</protein>
<keyword evidence="2" id="KW-0378">Hydrolase</keyword>
<name>B1WPI9_CROS5</name>
<feature type="active site" description="Proton acceptor" evidence="3">
    <location>
        <position position="157"/>
    </location>
</feature>
<dbReference type="Pfam" id="PF07687">
    <property type="entry name" value="M20_dimer"/>
    <property type="match status" value="1"/>
</dbReference>
<dbReference type="InterPro" id="IPR011650">
    <property type="entry name" value="Peptidase_M20_dimer"/>
</dbReference>
<dbReference type="Proteomes" id="UP000001203">
    <property type="component" value="Chromosome circular"/>
</dbReference>
<sequence length="402" mass="44029">MSTPTLTPSLSQRLLDYLHSRHRDMVDLLKQLVLAESPSTVATAQKQVLSLLKNALLSRHYRVRHLAGQTTGGHLLAVPKQRIKRQPRQLLLGHCDTVWPLGTLETMPLVQRNGKLYGPGVYDMKAGLIQTIFALESLLYHDLTPRVTPIFLINSDEEIGSKESTPYIRRLVQGCDRVFVMEPSLGERGQLKTRRKGVGRFTVKVVGKAAHAGLEPEKGASAILELSFVIQQLFALNDPEQGITVNVGTIDGGIRSNVIAPDSKAVVDVRVLDQEDAHKIEQTILNLQPTTPDTQLIITGNIGRPPMEKTPDSERLWQRAYQRGCELGLTLTEAIAGGGSDGNTTNRYAPTLDGLGAVGDAAHSPGEFIYLDSLVERSALLASLLLDPPLTSEPLRDKNDEN</sequence>
<evidence type="ECO:0000256" key="2">
    <source>
        <dbReference type="ARBA" id="ARBA00022801"/>
    </source>
</evidence>
<evidence type="ECO:0000256" key="3">
    <source>
        <dbReference type="PIRSR" id="PIRSR037238-1"/>
    </source>
</evidence>
<gene>
    <name evidence="5" type="ordered locus">cce_2209</name>
</gene>
<reference evidence="5 6" key="1">
    <citation type="journal article" date="2008" name="Proc. Natl. Acad. Sci. U.S.A.">
        <title>The genome of Cyanothece 51142, a unicellular diazotrophic cyanobacterium important in the marine nitrogen cycle.</title>
        <authorList>
            <person name="Welsh E.A."/>
            <person name="Liberton M."/>
            <person name="Stoeckel J."/>
            <person name="Loh T."/>
            <person name="Elvitigala T."/>
            <person name="Wang C."/>
            <person name="Wollam A."/>
            <person name="Fulton R.S."/>
            <person name="Clifton S.W."/>
            <person name="Jacobs J.M."/>
            <person name="Aurora R."/>
            <person name="Ghosh B.K."/>
            <person name="Sherman L.A."/>
            <person name="Smith R.D."/>
            <person name="Wilson R.K."/>
            <person name="Pakrasi H.B."/>
        </authorList>
    </citation>
    <scope>NUCLEOTIDE SEQUENCE [LARGE SCALE GENOMIC DNA]</scope>
    <source>
        <strain evidence="6">ATCC 51142 / BH68</strain>
    </source>
</reference>
<evidence type="ECO:0000313" key="6">
    <source>
        <dbReference type="Proteomes" id="UP000001203"/>
    </source>
</evidence>
<evidence type="ECO:0000256" key="1">
    <source>
        <dbReference type="ARBA" id="ARBA00022723"/>
    </source>
</evidence>
<dbReference type="SUPFAM" id="SSF53187">
    <property type="entry name" value="Zn-dependent exopeptidases"/>
    <property type="match status" value="1"/>
</dbReference>
<organism evidence="5 6">
    <name type="scientific">Crocosphaera subtropica (strain ATCC 51142 / BH68)</name>
    <name type="common">Cyanothece sp. (strain ATCC 51142)</name>
    <dbReference type="NCBI Taxonomy" id="43989"/>
    <lineage>
        <taxon>Bacteria</taxon>
        <taxon>Bacillati</taxon>
        <taxon>Cyanobacteriota</taxon>
        <taxon>Cyanophyceae</taxon>
        <taxon>Oscillatoriophycideae</taxon>
        <taxon>Chroococcales</taxon>
        <taxon>Aphanothecaceae</taxon>
        <taxon>Crocosphaera</taxon>
        <taxon>Crocosphaera subtropica</taxon>
    </lineage>
</organism>
<dbReference type="InterPro" id="IPR017150">
    <property type="entry name" value="Pept_M20_glutamate_carboxypep"/>
</dbReference>
<feature type="active site" evidence="3">
    <location>
        <position position="96"/>
    </location>
</feature>
<dbReference type="OrthoDB" id="9783294at2"/>
<proteinExistence type="predicted"/>
<dbReference type="Pfam" id="PF01546">
    <property type="entry name" value="Peptidase_M20"/>
    <property type="match status" value="1"/>
</dbReference>
<feature type="domain" description="Peptidase M20 dimerisation" evidence="4">
    <location>
        <begin position="194"/>
        <end position="284"/>
    </location>
</feature>
<dbReference type="PANTHER" id="PTHR43808:SF9">
    <property type="entry name" value="BLL0789 PROTEIN"/>
    <property type="match status" value="1"/>
</dbReference>
<dbReference type="Gene3D" id="3.30.70.360">
    <property type="match status" value="1"/>
</dbReference>
<dbReference type="RefSeq" id="WP_009546958.1">
    <property type="nucleotide sequence ID" value="NC_010546.1"/>
</dbReference>
<dbReference type="STRING" id="43989.cce_2209"/>
<dbReference type="InterPro" id="IPR036264">
    <property type="entry name" value="Bact_exopeptidase_dim_dom"/>
</dbReference>
<dbReference type="eggNOG" id="COG0624">
    <property type="taxonomic scope" value="Bacteria"/>
</dbReference>
<dbReference type="EMBL" id="CP000806">
    <property type="protein sequence ID" value="ACB51559.1"/>
    <property type="molecule type" value="Genomic_DNA"/>
</dbReference>
<evidence type="ECO:0000259" key="4">
    <source>
        <dbReference type="Pfam" id="PF07687"/>
    </source>
</evidence>
<dbReference type="CDD" id="cd03885">
    <property type="entry name" value="M20_CPDG2"/>
    <property type="match status" value="1"/>
</dbReference>
<dbReference type="PANTHER" id="PTHR43808">
    <property type="entry name" value="ACETYLORNITHINE DEACETYLASE"/>
    <property type="match status" value="1"/>
</dbReference>
<dbReference type="InterPro" id="IPR002933">
    <property type="entry name" value="Peptidase_M20"/>
</dbReference>
<dbReference type="GO" id="GO:0046872">
    <property type="term" value="F:metal ion binding"/>
    <property type="evidence" value="ECO:0007669"/>
    <property type="project" value="UniProtKB-KW"/>
</dbReference>
<dbReference type="SUPFAM" id="SSF55031">
    <property type="entry name" value="Bacterial exopeptidase dimerisation domain"/>
    <property type="match status" value="1"/>
</dbReference>
<dbReference type="HOGENOM" id="CLU_021802_7_0_3"/>
<dbReference type="PIRSF" id="PIRSF037238">
    <property type="entry name" value="Carboxypeptidase_G2"/>
    <property type="match status" value="1"/>
</dbReference>
<evidence type="ECO:0000313" key="5">
    <source>
        <dbReference type="EMBL" id="ACB51559.1"/>
    </source>
</evidence>
<dbReference type="Gene3D" id="3.40.630.10">
    <property type="entry name" value="Zn peptidases"/>
    <property type="match status" value="1"/>
</dbReference>
<keyword evidence="1" id="KW-0479">Metal-binding</keyword>
<dbReference type="InterPro" id="IPR050072">
    <property type="entry name" value="Peptidase_M20A"/>
</dbReference>
<keyword evidence="6" id="KW-1185">Reference proteome</keyword>
<dbReference type="AlphaFoldDB" id="B1WPI9"/>